<name>A0ABN4N3N3_9PSED</name>
<dbReference type="EMBL" id="CP014205">
    <property type="protein sequence ID" value="AMQ87042.1"/>
    <property type="molecule type" value="Genomic_DNA"/>
</dbReference>
<gene>
    <name evidence="1" type="ORF">AWU82_03505</name>
</gene>
<organism evidence="1 2">
    <name type="scientific">Pseudomonas glycinae</name>
    <dbReference type="NCBI Taxonomy" id="1785145"/>
    <lineage>
        <taxon>Bacteria</taxon>
        <taxon>Pseudomonadati</taxon>
        <taxon>Pseudomonadota</taxon>
        <taxon>Gammaproteobacteria</taxon>
        <taxon>Pseudomonadales</taxon>
        <taxon>Pseudomonadaceae</taxon>
        <taxon>Pseudomonas</taxon>
    </lineage>
</organism>
<keyword evidence="2" id="KW-1185">Reference proteome</keyword>
<evidence type="ECO:0000313" key="1">
    <source>
        <dbReference type="EMBL" id="AMQ87042.1"/>
    </source>
</evidence>
<evidence type="ECO:0000313" key="2">
    <source>
        <dbReference type="Proteomes" id="UP000075187"/>
    </source>
</evidence>
<dbReference type="Proteomes" id="UP000075187">
    <property type="component" value="Chromosome"/>
</dbReference>
<accession>A0ABN4N3N3</accession>
<sequence>MSNREWPESLQRGEERQSACQGLPCEVVRAQGVDWSVHIDAYLFSAARVGERYVALVYNDQSRKSEDGMTVATPPVWCVEEREGFKLVRTAGGDHYVISSEQSS</sequence>
<proteinExistence type="predicted"/>
<protein>
    <submittedName>
        <fullName evidence="1">Uncharacterized protein</fullName>
    </submittedName>
</protein>
<reference evidence="1" key="1">
    <citation type="submission" date="2017-12" db="EMBL/GenBank/DDBJ databases">
        <title>Pseudomonas sp. MS586 complete sequence.</title>
        <authorList>
            <person name="Lu S."/>
            <person name="Deng P."/>
        </authorList>
    </citation>
    <scope>NUCLEOTIDE SEQUENCE</scope>
    <source>
        <strain evidence="1">MS586</strain>
    </source>
</reference>